<evidence type="ECO:0000313" key="2">
    <source>
        <dbReference type="Proteomes" id="UP000827872"/>
    </source>
</evidence>
<reference evidence="1" key="1">
    <citation type="submission" date="2021-08" db="EMBL/GenBank/DDBJ databases">
        <title>The first chromosome-level gecko genome reveals the dynamic sex chromosomes of Neotropical dwarf geckos (Sphaerodactylidae: Sphaerodactylus).</title>
        <authorList>
            <person name="Pinto B.J."/>
            <person name="Keating S.E."/>
            <person name="Gamble T."/>
        </authorList>
    </citation>
    <scope>NUCLEOTIDE SEQUENCE</scope>
    <source>
        <strain evidence="1">TG3544</strain>
    </source>
</reference>
<accession>A0ACB8F664</accession>
<sequence>MRGNLLSGEGPPSPVAASACGLAISAARPLCARQGLRVARAEARESLVSEAWGSCAEGPLQPGPGLRRGGKSEPAVGEACASRPGCGQEQRRPAWEPPARRSRAEAGAAGRECRAGITAGSGDSVRSVLAEPMDGQKARLEKGGSFKRRREAGSEDRQRKTRQTFLRRGCHSIPDKKELREETERARRQRSPSAKNASAER</sequence>
<gene>
    <name evidence="1" type="ORF">K3G42_028466</name>
</gene>
<proteinExistence type="predicted"/>
<dbReference type="Proteomes" id="UP000827872">
    <property type="component" value="Linkage Group LG05"/>
</dbReference>
<evidence type="ECO:0000313" key="1">
    <source>
        <dbReference type="EMBL" id="KAH8000756.1"/>
    </source>
</evidence>
<comment type="caution">
    <text evidence="1">The sequence shown here is derived from an EMBL/GenBank/DDBJ whole genome shotgun (WGS) entry which is preliminary data.</text>
</comment>
<protein>
    <submittedName>
        <fullName evidence="1">Uncharacterized protein</fullName>
    </submittedName>
</protein>
<keyword evidence="2" id="KW-1185">Reference proteome</keyword>
<name>A0ACB8F664_9SAUR</name>
<dbReference type="EMBL" id="CM037618">
    <property type="protein sequence ID" value="KAH8000756.1"/>
    <property type="molecule type" value="Genomic_DNA"/>
</dbReference>
<organism evidence="1 2">
    <name type="scientific">Sphaerodactylus townsendi</name>
    <dbReference type="NCBI Taxonomy" id="933632"/>
    <lineage>
        <taxon>Eukaryota</taxon>
        <taxon>Metazoa</taxon>
        <taxon>Chordata</taxon>
        <taxon>Craniata</taxon>
        <taxon>Vertebrata</taxon>
        <taxon>Euteleostomi</taxon>
        <taxon>Lepidosauria</taxon>
        <taxon>Squamata</taxon>
        <taxon>Bifurcata</taxon>
        <taxon>Gekkota</taxon>
        <taxon>Sphaerodactylidae</taxon>
        <taxon>Sphaerodactylus</taxon>
    </lineage>
</organism>